<dbReference type="PROSITE" id="PS51257">
    <property type="entry name" value="PROKAR_LIPOPROTEIN"/>
    <property type="match status" value="1"/>
</dbReference>
<evidence type="ECO:0000313" key="2">
    <source>
        <dbReference type="Proteomes" id="UP000184001"/>
    </source>
</evidence>
<dbReference type="RefSeq" id="WP_020000644.1">
    <property type="nucleotide sequence ID" value="NZ_CP192219.1"/>
</dbReference>
<protein>
    <recommendedName>
        <fullName evidence="3">Lipoprotein</fullName>
    </recommendedName>
</protein>
<dbReference type="AlphaFoldDB" id="A0A8G2C918"/>
<comment type="caution">
    <text evidence="1">The sequence shown here is derived from an EMBL/GenBank/DDBJ whole genome shotgun (WGS) entry which is preliminary data.</text>
</comment>
<dbReference type="Proteomes" id="UP000184001">
    <property type="component" value="Unassembled WGS sequence"/>
</dbReference>
<proteinExistence type="predicted"/>
<gene>
    <name evidence="1" type="ORF">SAMN05660830_01388</name>
</gene>
<evidence type="ECO:0008006" key="3">
    <source>
        <dbReference type="Google" id="ProtNLM"/>
    </source>
</evidence>
<evidence type="ECO:0000313" key="1">
    <source>
        <dbReference type="EMBL" id="SHJ02298.1"/>
    </source>
</evidence>
<sequence>MRNIVCNIPLLLLMLLLVAGCDYKIKETTKEYTSENQDIVAGAVVAAPLDNATVEAFINNIWMPVGFTKNGNIHFTAIDEIKKYPVMLRANAYGKGRNTKTGLLFKAELRGIMMSRDDTAYLTPVTTLAALLFQIDGSTTAAAYKAKRQVTSIVQKALGFYSFDPFTNPLGDKLLKHEVLQQAFMVALGLGEETDNSSMLNFITTLATVAQTMQKDTFLGAAKKVNPKLNSSIVEYITTQQARIVQRASALLFDKDKDPLEQEKEHIELSQEMNKIMGNDITRTELAECFVLTKLTDGCDSFTPLSTQIALPQKTATTPLHFRVSLLSNKNSVTELTSNGTKGLVPTYSGRFKISATTSAGTLNEGAPISPNNDQRVTAGNKTYTNGTEFSFFPNVTTAAIDSKHIITFTAADDSSVATTITFTVKGQDDVVIESVTSSGTSKLFAFNEGSSFAIPIGATATITEGQLAADVTPAFGTATPEEVFDTVMVQFSAPAGFAFRGENTSRRTAIVAVIPTSTDNTFTFALPSTIDIVATAPSDVGKKIIEIEVLDQKNKKVVARTSSTVYFVPQNALGDIASAVMTKHPSSVITYDKKAAGSDVLLDSFISCELKTWYDLAEVPKEEQPISPINQYPSIWKLRFDNIATGNNGFKKADGSYSTELDLQPFAFSQAGTPMEFGLSDFSNEGGTDCRQTITPFSTSDIIRLYYAFYENPQKEYLTSGSIIVMEQP</sequence>
<organism evidence="1 2">
    <name type="scientific">Halodesulfovibrio aestuarii</name>
    <dbReference type="NCBI Taxonomy" id="126333"/>
    <lineage>
        <taxon>Bacteria</taxon>
        <taxon>Pseudomonadati</taxon>
        <taxon>Thermodesulfobacteriota</taxon>
        <taxon>Desulfovibrionia</taxon>
        <taxon>Desulfovibrionales</taxon>
        <taxon>Desulfovibrionaceae</taxon>
        <taxon>Halodesulfovibrio</taxon>
    </lineage>
</organism>
<reference evidence="1 2" key="1">
    <citation type="submission" date="2016-11" db="EMBL/GenBank/DDBJ databases">
        <authorList>
            <person name="Varghese N."/>
            <person name="Submissions S."/>
        </authorList>
    </citation>
    <scope>NUCLEOTIDE SEQUENCE [LARGE SCALE GENOMIC DNA]</scope>
    <source>
        <strain evidence="1 2">DSM 17919</strain>
    </source>
</reference>
<dbReference type="EMBL" id="FQZR01000003">
    <property type="protein sequence ID" value="SHJ02298.1"/>
    <property type="molecule type" value="Genomic_DNA"/>
</dbReference>
<name>A0A8G2C918_9BACT</name>
<accession>A0A8G2C918</accession>